<dbReference type="OrthoDB" id="1879341at2759"/>
<keyword evidence="3" id="KW-0805">Transcription regulation</keyword>
<keyword evidence="4" id="KW-0238">DNA-binding</keyword>
<evidence type="ECO:0000256" key="7">
    <source>
        <dbReference type="SAM" id="MobiDB-lite"/>
    </source>
</evidence>
<feature type="region of interest" description="Disordered" evidence="7">
    <location>
        <begin position="215"/>
        <end position="235"/>
    </location>
</feature>
<dbReference type="GO" id="GO:0043565">
    <property type="term" value="F:sequence-specific DNA binding"/>
    <property type="evidence" value="ECO:0007669"/>
    <property type="project" value="InterPro"/>
</dbReference>
<dbReference type="GO" id="GO:0003700">
    <property type="term" value="F:DNA-binding transcription factor activity"/>
    <property type="evidence" value="ECO:0007669"/>
    <property type="project" value="InterPro"/>
</dbReference>
<evidence type="ECO:0000256" key="3">
    <source>
        <dbReference type="ARBA" id="ARBA00023015"/>
    </source>
</evidence>
<dbReference type="InterPro" id="IPR036576">
    <property type="entry name" value="WRKY_dom_sf"/>
</dbReference>
<dbReference type="PANTHER" id="PTHR31429">
    <property type="entry name" value="WRKY TRANSCRIPTION FACTOR 36-RELATED"/>
    <property type="match status" value="1"/>
</dbReference>
<dbReference type="InterPro" id="IPR044810">
    <property type="entry name" value="WRKY_plant"/>
</dbReference>
<sequence length="302" mass="33315">MEPAACLGFSTLNLELSVGPADLAEKGLASKTPPDRQQESMFMKEKLSKIMEDNRKLNEMLSDMSMNYCSLQNKFFDFMNSSPSEKAAGMASPPTRKRKSDSLESYSHENANNGVKAHVESLPIESDSCKRLRMDSKSCVSKICVRADPSETSLVVKDGYHWRKYGQKVTRDNPSPRAYFRCSFAPSCPVKKKVQRSVNDLSILVATYEGEHNHKAPLQSEGSGRLSHVGSSITPSLSINSSSPTIMVDLTNDKLHAEAKKACEEMASTEIQKFMIEQMAAAMAKDPTFRATLANVISGRIS</sequence>
<feature type="compositionally biased region" description="Polar residues" evidence="7">
    <location>
        <begin position="103"/>
        <end position="113"/>
    </location>
</feature>
<dbReference type="InterPro" id="IPR003657">
    <property type="entry name" value="WRKY_dom"/>
</dbReference>
<organism evidence="9 10">
    <name type="scientific">Dendrobium nobile</name>
    <name type="common">Orchid</name>
    <dbReference type="NCBI Taxonomy" id="94219"/>
    <lineage>
        <taxon>Eukaryota</taxon>
        <taxon>Viridiplantae</taxon>
        <taxon>Streptophyta</taxon>
        <taxon>Embryophyta</taxon>
        <taxon>Tracheophyta</taxon>
        <taxon>Spermatophyta</taxon>
        <taxon>Magnoliopsida</taxon>
        <taxon>Liliopsida</taxon>
        <taxon>Asparagales</taxon>
        <taxon>Orchidaceae</taxon>
        <taxon>Epidendroideae</taxon>
        <taxon>Malaxideae</taxon>
        <taxon>Dendrobiinae</taxon>
        <taxon>Dendrobium</taxon>
    </lineage>
</organism>
<comment type="similarity">
    <text evidence="2">Belongs to the WRKY group II-a family.</text>
</comment>
<evidence type="ECO:0000256" key="1">
    <source>
        <dbReference type="ARBA" id="ARBA00004123"/>
    </source>
</evidence>
<dbReference type="EMBL" id="JAGYWB010000011">
    <property type="protein sequence ID" value="KAI0504740.1"/>
    <property type="molecule type" value="Genomic_DNA"/>
</dbReference>
<dbReference type="PANTHER" id="PTHR31429:SF3">
    <property type="entry name" value="WRKY TRANSCRIPTION FACTOR 40-RELATED"/>
    <property type="match status" value="1"/>
</dbReference>
<dbReference type="SUPFAM" id="SSF118290">
    <property type="entry name" value="WRKY DNA-binding domain"/>
    <property type="match status" value="1"/>
</dbReference>
<dbReference type="FunFam" id="2.20.25.80:FF:000008">
    <property type="entry name" value="WRKY transcription factor 40"/>
    <property type="match status" value="1"/>
</dbReference>
<dbReference type="Proteomes" id="UP000829196">
    <property type="component" value="Unassembled WGS sequence"/>
</dbReference>
<keyword evidence="6" id="KW-0539">Nucleus</keyword>
<evidence type="ECO:0000256" key="6">
    <source>
        <dbReference type="ARBA" id="ARBA00023242"/>
    </source>
</evidence>
<comment type="subcellular location">
    <subcellularLocation>
        <location evidence="1">Nucleus</location>
    </subcellularLocation>
</comment>
<keyword evidence="5" id="KW-0804">Transcription</keyword>
<evidence type="ECO:0000256" key="5">
    <source>
        <dbReference type="ARBA" id="ARBA00023163"/>
    </source>
</evidence>
<feature type="region of interest" description="Disordered" evidence="7">
    <location>
        <begin position="85"/>
        <end position="119"/>
    </location>
</feature>
<evidence type="ECO:0000256" key="2">
    <source>
        <dbReference type="ARBA" id="ARBA00008189"/>
    </source>
</evidence>
<evidence type="ECO:0000256" key="4">
    <source>
        <dbReference type="ARBA" id="ARBA00023125"/>
    </source>
</evidence>
<feature type="domain" description="WRKY" evidence="8">
    <location>
        <begin position="151"/>
        <end position="217"/>
    </location>
</feature>
<keyword evidence="10" id="KW-1185">Reference proteome</keyword>
<gene>
    <name evidence="9" type="ORF">KFK09_015693</name>
</gene>
<dbReference type="SMR" id="A0A8T3B5J3"/>
<accession>A0A8T3B5J3</accession>
<evidence type="ECO:0000313" key="9">
    <source>
        <dbReference type="EMBL" id="KAI0504740.1"/>
    </source>
</evidence>
<proteinExistence type="inferred from homology"/>
<dbReference type="GO" id="GO:0051707">
    <property type="term" value="P:response to other organism"/>
    <property type="evidence" value="ECO:0007669"/>
    <property type="project" value="UniProtKB-ARBA"/>
</dbReference>
<dbReference type="SMART" id="SM00774">
    <property type="entry name" value="WRKY"/>
    <property type="match status" value="1"/>
</dbReference>
<dbReference type="GO" id="GO:0005634">
    <property type="term" value="C:nucleus"/>
    <property type="evidence" value="ECO:0007669"/>
    <property type="project" value="UniProtKB-SubCell"/>
</dbReference>
<dbReference type="AlphaFoldDB" id="A0A8T3B5J3"/>
<reference evidence="9" key="1">
    <citation type="journal article" date="2022" name="Front. Genet.">
        <title>Chromosome-Scale Assembly of the Dendrobium nobile Genome Provides Insights Into the Molecular Mechanism of the Biosynthesis of the Medicinal Active Ingredient of Dendrobium.</title>
        <authorList>
            <person name="Xu Q."/>
            <person name="Niu S.-C."/>
            <person name="Li K.-L."/>
            <person name="Zheng P.-J."/>
            <person name="Zhang X.-J."/>
            <person name="Jia Y."/>
            <person name="Liu Y."/>
            <person name="Niu Y.-X."/>
            <person name="Yu L.-H."/>
            <person name="Chen D.-F."/>
            <person name="Zhang G.-Q."/>
        </authorList>
    </citation>
    <scope>NUCLEOTIDE SEQUENCE</scope>
    <source>
        <tissue evidence="9">Leaf</tissue>
    </source>
</reference>
<dbReference type="PROSITE" id="PS50811">
    <property type="entry name" value="WRKY"/>
    <property type="match status" value="1"/>
</dbReference>
<comment type="caution">
    <text evidence="9">The sequence shown here is derived from an EMBL/GenBank/DDBJ whole genome shotgun (WGS) entry which is preliminary data.</text>
</comment>
<name>A0A8T3B5J3_DENNO</name>
<protein>
    <recommendedName>
        <fullName evidence="8">WRKY domain-containing protein</fullName>
    </recommendedName>
</protein>
<dbReference type="Pfam" id="PF03106">
    <property type="entry name" value="WRKY"/>
    <property type="match status" value="1"/>
</dbReference>
<dbReference type="Gene3D" id="2.20.25.80">
    <property type="entry name" value="WRKY domain"/>
    <property type="match status" value="1"/>
</dbReference>
<evidence type="ECO:0000313" key="10">
    <source>
        <dbReference type="Proteomes" id="UP000829196"/>
    </source>
</evidence>
<evidence type="ECO:0000259" key="8">
    <source>
        <dbReference type="PROSITE" id="PS50811"/>
    </source>
</evidence>